<evidence type="ECO:0000256" key="6">
    <source>
        <dbReference type="ARBA" id="ARBA00023122"/>
    </source>
</evidence>
<dbReference type="InterPro" id="IPR044751">
    <property type="entry name" value="Ion_transp-like_CBS"/>
</dbReference>
<evidence type="ECO:0000256" key="8">
    <source>
        <dbReference type="PROSITE-ProRule" id="PRU00703"/>
    </source>
</evidence>
<keyword evidence="5 9" id="KW-1133">Transmembrane helix</keyword>
<feature type="transmembrane region" description="Helical" evidence="10">
    <location>
        <begin position="89"/>
        <end position="109"/>
    </location>
</feature>
<comment type="similarity">
    <text evidence="2">Belongs to the UPF0053 family.</text>
</comment>
<dbReference type="PROSITE" id="PS51846">
    <property type="entry name" value="CNNM"/>
    <property type="match status" value="1"/>
</dbReference>
<keyword evidence="7 9" id="KW-0472">Membrane</keyword>
<reference evidence="13 14" key="1">
    <citation type="submission" date="2018-08" db="EMBL/GenBank/DDBJ databases">
        <title>A genome reference for cultivated species of the human gut microbiota.</title>
        <authorList>
            <person name="Zou Y."/>
            <person name="Xue W."/>
            <person name="Luo G."/>
        </authorList>
    </citation>
    <scope>NUCLEOTIDE SEQUENCE [LARGE SCALE GENOMIC DNA]</scope>
    <source>
        <strain evidence="13 14">AF45-17</strain>
    </source>
</reference>
<dbReference type="Pfam" id="PF01595">
    <property type="entry name" value="CNNM"/>
    <property type="match status" value="1"/>
</dbReference>
<dbReference type="SUPFAM" id="SSF54631">
    <property type="entry name" value="CBS-domain pair"/>
    <property type="match status" value="1"/>
</dbReference>
<dbReference type="InterPro" id="IPR002550">
    <property type="entry name" value="CNNM"/>
</dbReference>
<dbReference type="InterPro" id="IPR016169">
    <property type="entry name" value="FAD-bd_PCMH_sub2"/>
</dbReference>
<dbReference type="InterPro" id="IPR000644">
    <property type="entry name" value="CBS_dom"/>
</dbReference>
<evidence type="ECO:0000259" key="12">
    <source>
        <dbReference type="PROSITE" id="PS51846"/>
    </source>
</evidence>
<dbReference type="Pfam" id="PF00571">
    <property type="entry name" value="CBS"/>
    <property type="match status" value="1"/>
</dbReference>
<dbReference type="SMART" id="SM01091">
    <property type="entry name" value="CorC_HlyC"/>
    <property type="match status" value="1"/>
</dbReference>
<feature type="domain" description="CBS" evidence="11">
    <location>
        <begin position="266"/>
        <end position="326"/>
    </location>
</feature>
<dbReference type="Gene3D" id="3.10.580.10">
    <property type="entry name" value="CBS-domain"/>
    <property type="match status" value="1"/>
</dbReference>
<evidence type="ECO:0000256" key="9">
    <source>
        <dbReference type="PROSITE-ProRule" id="PRU01193"/>
    </source>
</evidence>
<organism evidence="13 14">
    <name type="scientific">Coprococcus catus</name>
    <dbReference type="NCBI Taxonomy" id="116085"/>
    <lineage>
        <taxon>Bacteria</taxon>
        <taxon>Bacillati</taxon>
        <taxon>Bacillota</taxon>
        <taxon>Clostridia</taxon>
        <taxon>Lachnospirales</taxon>
        <taxon>Lachnospiraceae</taxon>
        <taxon>Coprococcus</taxon>
    </lineage>
</organism>
<proteinExistence type="inferred from homology"/>
<accession>A0A3E2TM00</accession>
<evidence type="ECO:0000313" key="13">
    <source>
        <dbReference type="EMBL" id="RGB78583.1"/>
    </source>
</evidence>
<evidence type="ECO:0000313" key="14">
    <source>
        <dbReference type="Proteomes" id="UP000260773"/>
    </source>
</evidence>
<feature type="transmembrane region" description="Helical" evidence="10">
    <location>
        <begin position="6"/>
        <end position="27"/>
    </location>
</feature>
<evidence type="ECO:0000256" key="3">
    <source>
        <dbReference type="ARBA" id="ARBA00022692"/>
    </source>
</evidence>
<dbReference type="EMBL" id="QVEP01000029">
    <property type="protein sequence ID" value="RGB78583.1"/>
    <property type="molecule type" value="Genomic_DNA"/>
</dbReference>
<dbReference type="Proteomes" id="UP000260773">
    <property type="component" value="Unassembled WGS sequence"/>
</dbReference>
<dbReference type="CDD" id="cd04590">
    <property type="entry name" value="CBS_pair_CorC_HlyC_assoc"/>
    <property type="match status" value="1"/>
</dbReference>
<dbReference type="SUPFAM" id="SSF56176">
    <property type="entry name" value="FAD-binding/transporter-associated domain-like"/>
    <property type="match status" value="1"/>
</dbReference>
<evidence type="ECO:0000256" key="5">
    <source>
        <dbReference type="ARBA" id="ARBA00022989"/>
    </source>
</evidence>
<dbReference type="PANTHER" id="PTHR22777:SF17">
    <property type="entry name" value="UPF0053 PROTEIN SLL0260"/>
    <property type="match status" value="1"/>
</dbReference>
<dbReference type="PANTHER" id="PTHR22777">
    <property type="entry name" value="HEMOLYSIN-RELATED"/>
    <property type="match status" value="1"/>
</dbReference>
<dbReference type="AlphaFoldDB" id="A0A3E2TM00"/>
<evidence type="ECO:0000256" key="4">
    <source>
        <dbReference type="ARBA" id="ARBA00022737"/>
    </source>
</evidence>
<evidence type="ECO:0000256" key="10">
    <source>
        <dbReference type="SAM" id="Phobius"/>
    </source>
</evidence>
<evidence type="ECO:0000256" key="2">
    <source>
        <dbReference type="ARBA" id="ARBA00006337"/>
    </source>
</evidence>
<keyword evidence="4" id="KW-0677">Repeat</keyword>
<keyword evidence="3 9" id="KW-0812">Transmembrane</keyword>
<evidence type="ECO:0000256" key="1">
    <source>
        <dbReference type="ARBA" id="ARBA00004141"/>
    </source>
</evidence>
<dbReference type="GO" id="GO:0050660">
    <property type="term" value="F:flavin adenine dinucleotide binding"/>
    <property type="evidence" value="ECO:0007669"/>
    <property type="project" value="InterPro"/>
</dbReference>
<dbReference type="InterPro" id="IPR046342">
    <property type="entry name" value="CBS_dom_sf"/>
</dbReference>
<comment type="subcellular location">
    <subcellularLocation>
        <location evidence="1">Membrane</location>
        <topology evidence="1">Multi-pass membrane protein</topology>
    </subcellularLocation>
</comment>
<feature type="domain" description="CNNM transmembrane" evidence="12">
    <location>
        <begin position="1"/>
        <end position="184"/>
    </location>
</feature>
<evidence type="ECO:0000259" key="11">
    <source>
        <dbReference type="PROSITE" id="PS51371"/>
    </source>
</evidence>
<dbReference type="GO" id="GO:0005886">
    <property type="term" value="C:plasma membrane"/>
    <property type="evidence" value="ECO:0007669"/>
    <property type="project" value="TreeGrafter"/>
</dbReference>
<keyword evidence="6 8" id="KW-0129">CBS domain</keyword>
<dbReference type="Pfam" id="PF03471">
    <property type="entry name" value="CorC_HlyC"/>
    <property type="match status" value="1"/>
</dbReference>
<name>A0A3E2TM00_9FIRM</name>
<dbReference type="InterPro" id="IPR005170">
    <property type="entry name" value="Transptr-assoc_dom"/>
</dbReference>
<dbReference type="PROSITE" id="PS51371">
    <property type="entry name" value="CBS"/>
    <property type="match status" value="1"/>
</dbReference>
<comment type="caution">
    <text evidence="13">The sequence shown here is derived from an EMBL/GenBank/DDBJ whole genome shotgun (WGS) entry which is preliminary data.</text>
</comment>
<feature type="transmembrane region" description="Helical" evidence="10">
    <location>
        <begin position="59"/>
        <end position="83"/>
    </location>
</feature>
<dbReference type="InterPro" id="IPR036318">
    <property type="entry name" value="FAD-bd_PCMH-like_sf"/>
</dbReference>
<evidence type="ECO:0000256" key="7">
    <source>
        <dbReference type="ARBA" id="ARBA00023136"/>
    </source>
</evidence>
<protein>
    <submittedName>
        <fullName evidence="13">HlyC/CorC family transporter</fullName>
    </submittedName>
</protein>
<feature type="transmembrane region" description="Helical" evidence="10">
    <location>
        <begin position="121"/>
        <end position="143"/>
    </location>
</feature>
<sequence length="416" mass="47255">MNYFGSIFAMVVCIAMSAYFSATETAFSSLNKTRLKVLADNGNKRAALALKLSEDYNKLITTILIGNNIVNIMVASIGTLLFVELYGDIGATVSTVVVTIVVLIFGEITPKSVAKDTPERFALFSAPFIRLWICVLMPLNFLFSQWKKLVSRFFKTDDDAKMSHEELLLFMEDMEQDGGIDENEGELLRNALEFRDLTAAEILTHRIDLEAVEIDESHEKIARAFTQSRCSRLLVYRDTIDQIVGVLHQKDFYINGKMTDQPITEIMTEPLFVYQHTKIRDILKMLQHQKSHVAVVVDDFGGTLGIVTMEDILEELVGEIWDEHDEVEEDFEKLDENTYRVDCSVSLEDFMEFFDVRLESDSVSVGGWVMEQLNRVPARGDFFSVQNLEITVSDLSAYRVSFITVRQCDVCLDCAQ</sequence>
<gene>
    <name evidence="13" type="ORF">DW070_11390</name>
</gene>
<dbReference type="SMART" id="SM00116">
    <property type="entry name" value="CBS"/>
    <property type="match status" value="2"/>
</dbReference>
<dbReference type="Gene3D" id="3.30.465.10">
    <property type="match status" value="1"/>
</dbReference>